<dbReference type="AlphaFoldDB" id="A0A645CU75"/>
<protein>
    <submittedName>
        <fullName evidence="1">Uncharacterized protein</fullName>
    </submittedName>
</protein>
<organism evidence="1">
    <name type="scientific">bioreactor metagenome</name>
    <dbReference type="NCBI Taxonomy" id="1076179"/>
    <lineage>
        <taxon>unclassified sequences</taxon>
        <taxon>metagenomes</taxon>
        <taxon>ecological metagenomes</taxon>
    </lineage>
</organism>
<gene>
    <name evidence="1" type="ORF">SDC9_127524</name>
</gene>
<reference evidence="1" key="1">
    <citation type="submission" date="2019-08" db="EMBL/GenBank/DDBJ databases">
        <authorList>
            <person name="Kucharzyk K."/>
            <person name="Murdoch R.W."/>
            <person name="Higgins S."/>
            <person name="Loffler F."/>
        </authorList>
    </citation>
    <scope>NUCLEOTIDE SEQUENCE</scope>
</reference>
<dbReference type="AntiFam" id="ANF00095">
    <property type="entry name" value="Shadow ORF (opposite ABC transporters)"/>
</dbReference>
<proteinExistence type="predicted"/>
<sequence length="94" mass="10869">MVLQSQLLQHLFGACFSGFAVDVRKRHRQCDVVQNGKVRDEIETLENEADFLFVESDHFLFLELADILAVHQYFTVELRIQAAQQVHQRRLAAA</sequence>
<comment type="caution">
    <text evidence="1">The sequence shown here is derived from an EMBL/GenBank/DDBJ whole genome shotgun (WGS) entry which is preliminary data.</text>
</comment>
<accession>A0A645CU75</accession>
<name>A0A645CU75_9ZZZZ</name>
<dbReference type="EMBL" id="VSSQ01030082">
    <property type="protein sequence ID" value="MPM80477.1"/>
    <property type="molecule type" value="Genomic_DNA"/>
</dbReference>
<evidence type="ECO:0000313" key="1">
    <source>
        <dbReference type="EMBL" id="MPM80477.1"/>
    </source>
</evidence>